<organism evidence="3 4">
    <name type="scientific">Leptospirillum ferrooxidans (strain C2-3)</name>
    <dbReference type="NCBI Taxonomy" id="1162668"/>
    <lineage>
        <taxon>Bacteria</taxon>
        <taxon>Pseudomonadati</taxon>
        <taxon>Nitrospirota</taxon>
        <taxon>Nitrospiria</taxon>
        <taxon>Nitrospirales</taxon>
        <taxon>Nitrospiraceae</taxon>
        <taxon>Leptospirillum</taxon>
    </lineage>
</organism>
<dbReference type="Pfam" id="PF00665">
    <property type="entry name" value="rve"/>
    <property type="match status" value="1"/>
</dbReference>
<dbReference type="EMBL" id="AP012342">
    <property type="protein sequence ID" value="BAM06186.1"/>
    <property type="molecule type" value="Genomic_DNA"/>
</dbReference>
<evidence type="ECO:0000313" key="4">
    <source>
        <dbReference type="Proteomes" id="UP000007382"/>
    </source>
</evidence>
<proteinExistence type="predicted"/>
<dbReference type="InterPro" id="IPR001584">
    <property type="entry name" value="Integrase_cat-core"/>
</dbReference>
<dbReference type="SUPFAM" id="SSF53098">
    <property type="entry name" value="Ribonuclease H-like"/>
    <property type="match status" value="1"/>
</dbReference>
<dbReference type="eggNOG" id="COG2801">
    <property type="taxonomic scope" value="Bacteria"/>
</dbReference>
<reference evidence="3 4" key="1">
    <citation type="journal article" date="2012" name="J. Bacteriol.">
        <title>Complete Genome Sequence of Leptospirillum ferrooxidans Strain C2-3, Isolated from a Fresh Volcanic Ash Deposit on the Island of Miyake, Japan.</title>
        <authorList>
            <person name="Fujimura R."/>
            <person name="Sato Y."/>
            <person name="Nishizawa T."/>
            <person name="Oshima K."/>
            <person name="Kim S.-W."/>
            <person name="Hattori M."/>
            <person name="Kamijo T."/>
            <person name="Ohta H."/>
        </authorList>
    </citation>
    <scope>NUCLEOTIDE SEQUENCE [LARGE SCALE GENOMIC DNA]</scope>
    <source>
        <strain evidence="3 4">C2-3</strain>
    </source>
</reference>
<dbReference type="KEGG" id="lfc:LFE_0468"/>
<dbReference type="InterPro" id="IPR050900">
    <property type="entry name" value="Transposase_IS3/IS150/IS904"/>
</dbReference>
<dbReference type="HOGENOM" id="CLU_043663_1_0_0"/>
<dbReference type="InterPro" id="IPR012337">
    <property type="entry name" value="RNaseH-like_sf"/>
</dbReference>
<dbReference type="AlphaFoldDB" id="I0ILN7"/>
<reference evidence="4" key="2">
    <citation type="submission" date="2012-03" db="EMBL/GenBank/DDBJ databases">
        <title>The complete genome sequence of the pioneer microbe on fresh volcanic deposit, Leptospirillum ferrooxidans strain C2-3.</title>
        <authorList>
            <person name="Fujimura R."/>
            <person name="Sato Y."/>
            <person name="Nishizawa T."/>
            <person name="Nanba K."/>
            <person name="Oshima K."/>
            <person name="Hattori M."/>
            <person name="Kamijo T."/>
            <person name="Ohta H."/>
        </authorList>
    </citation>
    <scope>NUCLEOTIDE SEQUENCE [LARGE SCALE GENOMIC DNA]</scope>
    <source>
        <strain evidence="4">C2-3</strain>
    </source>
</reference>
<evidence type="ECO:0000313" key="3">
    <source>
        <dbReference type="EMBL" id="BAM06186.1"/>
    </source>
</evidence>
<dbReference type="PANTHER" id="PTHR46889">
    <property type="entry name" value="TRANSPOSASE INSF FOR INSERTION SEQUENCE IS3B-RELATED"/>
    <property type="match status" value="1"/>
</dbReference>
<sequence length="354" mass="40492">MIEEARKEGARLSRICAVLEISPRAFQRHGKKKAGGEDGRKAAQTKRAPANGLTCEEEAMIVSTVNEPRFASMSPAQIVPILADEEQYLASESTLYRILRKRGQLAHRGRSKAPTHKRPSPLEATAPNQVWTWDITYLSTTVKGHFFYLYLILDLYSRKVVGWEVYAEESSEHAAETIRKTVFRERKGGIAPKVVLHSDNGAPMKGATMLGTLQMLGIRPSFGRPSVSNDNAYSESLFKTLKYRPDDPVEKPFDTLEEGRKWVSSFTGWYNEEHRHSAIKFVTPSQRHSGKEREILNRRERIYQEAQKKNPERWSGKTRDWTPIGKVTLNPQKEVVRKDQNLKEEKSKKMRQIV</sequence>
<dbReference type="NCBIfam" id="NF033516">
    <property type="entry name" value="transpos_IS3"/>
    <property type="match status" value="1"/>
</dbReference>
<dbReference type="PROSITE" id="PS50994">
    <property type="entry name" value="INTEGRASE"/>
    <property type="match status" value="1"/>
</dbReference>
<dbReference type="GO" id="GO:0015074">
    <property type="term" value="P:DNA integration"/>
    <property type="evidence" value="ECO:0007669"/>
    <property type="project" value="InterPro"/>
</dbReference>
<feature type="domain" description="Integrase catalytic" evidence="2">
    <location>
        <begin position="123"/>
        <end position="292"/>
    </location>
</feature>
<dbReference type="GO" id="GO:0003676">
    <property type="term" value="F:nucleic acid binding"/>
    <property type="evidence" value="ECO:0007669"/>
    <property type="project" value="InterPro"/>
</dbReference>
<dbReference type="Proteomes" id="UP000007382">
    <property type="component" value="Chromosome"/>
</dbReference>
<dbReference type="PATRIC" id="fig|1162668.3.peg.549"/>
<dbReference type="InterPro" id="IPR036397">
    <property type="entry name" value="RNaseH_sf"/>
</dbReference>
<keyword evidence="4" id="KW-1185">Reference proteome</keyword>
<evidence type="ECO:0000259" key="2">
    <source>
        <dbReference type="PROSITE" id="PS50994"/>
    </source>
</evidence>
<feature type="region of interest" description="Disordered" evidence="1">
    <location>
        <begin position="27"/>
        <end position="49"/>
    </location>
</feature>
<dbReference type="InterPro" id="IPR048020">
    <property type="entry name" value="Transpos_IS3"/>
</dbReference>
<protein>
    <submittedName>
        <fullName evidence="3">Putative integrase, catalytic subunit</fullName>
    </submittedName>
</protein>
<evidence type="ECO:0000256" key="1">
    <source>
        <dbReference type="SAM" id="MobiDB-lite"/>
    </source>
</evidence>
<gene>
    <name evidence="3" type="ordered locus">LFE_0468</name>
</gene>
<name>I0ILN7_LEPFC</name>
<dbReference type="STRING" id="1162668.LFE_0468"/>
<dbReference type="PANTHER" id="PTHR46889:SF5">
    <property type="entry name" value="INTEGRASE PROTEIN"/>
    <property type="match status" value="1"/>
</dbReference>
<dbReference type="Gene3D" id="3.30.420.10">
    <property type="entry name" value="Ribonuclease H-like superfamily/Ribonuclease H"/>
    <property type="match status" value="1"/>
</dbReference>
<accession>I0ILN7</accession>